<dbReference type="PROSITE" id="PS00759">
    <property type="entry name" value="ARGE_DAPE_CPG2_2"/>
    <property type="match status" value="1"/>
</dbReference>
<dbReference type="InterPro" id="IPR050072">
    <property type="entry name" value="Peptidase_M20A"/>
</dbReference>
<feature type="domain" description="Peptidase M20 dimerisation" evidence="9">
    <location>
        <begin position="260"/>
        <end position="367"/>
    </location>
</feature>
<comment type="similarity">
    <text evidence="2">Belongs to the peptidase M20A family.</text>
</comment>
<dbReference type="CDD" id="cd03888">
    <property type="entry name" value="M20_PepV"/>
    <property type="match status" value="1"/>
</dbReference>
<evidence type="ECO:0000256" key="2">
    <source>
        <dbReference type="ARBA" id="ARBA00006247"/>
    </source>
</evidence>
<dbReference type="PANTHER" id="PTHR43808:SF31">
    <property type="entry name" value="N-ACETYL-L-CITRULLINE DEACETYLASE"/>
    <property type="match status" value="1"/>
</dbReference>
<evidence type="ECO:0000259" key="9">
    <source>
        <dbReference type="Pfam" id="PF07687"/>
    </source>
</evidence>
<dbReference type="GO" id="GO:0008270">
    <property type="term" value="F:zinc ion binding"/>
    <property type="evidence" value="ECO:0007669"/>
    <property type="project" value="InterPro"/>
</dbReference>
<evidence type="ECO:0000256" key="7">
    <source>
        <dbReference type="ARBA" id="ARBA00022997"/>
    </source>
</evidence>
<dbReference type="Gene3D" id="3.40.630.10">
    <property type="entry name" value="Zn peptidases"/>
    <property type="match status" value="1"/>
</dbReference>
<evidence type="ECO:0000313" key="10">
    <source>
        <dbReference type="EMBL" id="AUI70744.1"/>
    </source>
</evidence>
<evidence type="ECO:0000256" key="3">
    <source>
        <dbReference type="ARBA" id="ARBA00022670"/>
    </source>
</evidence>
<dbReference type="Pfam" id="PF07687">
    <property type="entry name" value="M20_dimer"/>
    <property type="match status" value="1"/>
</dbReference>
<dbReference type="GO" id="GO:0008777">
    <property type="term" value="F:acetylornithine deacetylase activity"/>
    <property type="evidence" value="ECO:0007669"/>
    <property type="project" value="TreeGrafter"/>
</dbReference>
<dbReference type="PROSITE" id="PS00758">
    <property type="entry name" value="ARGE_DAPE_CPG2_1"/>
    <property type="match status" value="1"/>
</dbReference>
<name>A0A2K9HDW0_9LACO</name>
<dbReference type="GO" id="GO:0006508">
    <property type="term" value="P:proteolysis"/>
    <property type="evidence" value="ECO:0007669"/>
    <property type="project" value="UniProtKB-KW"/>
</dbReference>
<dbReference type="SUPFAM" id="SSF55031">
    <property type="entry name" value="Bacterial exopeptidase dimerisation domain"/>
    <property type="match status" value="1"/>
</dbReference>
<keyword evidence="3" id="KW-0645">Protease</keyword>
<gene>
    <name evidence="10" type="ORF">LA20249_00190</name>
</gene>
<dbReference type="STRING" id="1423720.FC67_GL001046"/>
<accession>A0A2K9HDW0</accession>
<dbReference type="SUPFAM" id="SSF53187">
    <property type="entry name" value="Zn-dependent exopeptidases"/>
    <property type="match status" value="1"/>
</dbReference>
<evidence type="ECO:0000313" key="11">
    <source>
        <dbReference type="Proteomes" id="UP000234653"/>
    </source>
</evidence>
<protein>
    <submittedName>
        <fullName evidence="10">Dipeptidase PepV</fullName>
    </submittedName>
</protein>
<dbReference type="Gene3D" id="3.30.70.360">
    <property type="match status" value="2"/>
</dbReference>
<dbReference type="InterPro" id="IPR036264">
    <property type="entry name" value="Bact_exopeptidase_dim_dom"/>
</dbReference>
<dbReference type="GO" id="GO:0016805">
    <property type="term" value="F:dipeptidase activity"/>
    <property type="evidence" value="ECO:0007669"/>
    <property type="project" value="UniProtKB-KW"/>
</dbReference>
<dbReference type="GO" id="GO:0006526">
    <property type="term" value="P:L-arginine biosynthetic process"/>
    <property type="evidence" value="ECO:0007669"/>
    <property type="project" value="TreeGrafter"/>
</dbReference>
<dbReference type="GO" id="GO:0008237">
    <property type="term" value="F:metallopeptidase activity"/>
    <property type="evidence" value="ECO:0007669"/>
    <property type="project" value="UniProtKB-KW"/>
</dbReference>
<dbReference type="OrthoDB" id="9761532at2"/>
<dbReference type="KEGG" id="lali:LA20249_00190"/>
<dbReference type="InterPro" id="IPR011650">
    <property type="entry name" value="Peptidase_M20_dimer"/>
</dbReference>
<dbReference type="NCBIfam" id="TIGR01887">
    <property type="entry name" value="dipeptidaselike"/>
    <property type="match status" value="1"/>
</dbReference>
<evidence type="ECO:0000256" key="4">
    <source>
        <dbReference type="ARBA" id="ARBA00022723"/>
    </source>
</evidence>
<keyword evidence="7" id="KW-0224">Dipeptidase</keyword>
<comment type="cofactor">
    <cofactor evidence="1">
        <name>Zn(2+)</name>
        <dbReference type="ChEBI" id="CHEBI:29105"/>
    </cofactor>
</comment>
<dbReference type="InterPro" id="IPR001261">
    <property type="entry name" value="ArgE/DapE_CS"/>
</dbReference>
<reference evidence="10 11" key="1">
    <citation type="submission" date="2016-12" db="EMBL/GenBank/DDBJ databases">
        <title>The whole genome sequencing and assembly of Lactobacillus alimentarius DSM 20249T strain.</title>
        <authorList>
            <person name="Lee Y.-J."/>
            <person name="Yi H."/>
            <person name="Bahn Y.-S."/>
            <person name="Kim J.F."/>
            <person name="Lee D.-W."/>
        </authorList>
    </citation>
    <scope>NUCLEOTIDE SEQUENCE [LARGE SCALE GENOMIC DNA]</scope>
    <source>
        <strain evidence="10 11">DSM 20249</strain>
    </source>
</reference>
<evidence type="ECO:0000256" key="5">
    <source>
        <dbReference type="ARBA" id="ARBA00022801"/>
    </source>
</evidence>
<sequence>MSIDWEKEVSHRSDELINDLSELVSIDSSRDIENKTSDFPLGPGPAKALQTFLHFAERDGFATKNVDNLAGRIEFGNTEDEPIAILGHVDVVPEGPGWNTNPFEPVIKDGNFYARGASDDKGPSLASYYAMKIIKELKLPTSKKVQLILGTDEESEWVGINHYMEKETMPETGFSPDAEFPAINGEKGIVSFRVNFPTPKINLVKKFTAGIRPNMVPQNAEAEIDLEKINLEELKTKLNDFLGEHSKIKGNVTNKETIATVQIIGKGAHAMEPFNGINAATYLAKFLMTLPLNDSEKLYFSFIADSLHLDFAGKNLGISNKDEVMGELTVSPNIYEYDQDQANILLNIRYPKGDTGDTLTDKINQNLPTGVSAIIEGHNQLPHFVSADDPLVKALVGAYRDHTDDPTEPFTVGGGTYGRILKNGIAFGAMFPGDENVMHQPNEYINIDKLLKATAIYADAIYRLIK</sequence>
<dbReference type="PANTHER" id="PTHR43808">
    <property type="entry name" value="ACETYLORNITHINE DEACETYLASE"/>
    <property type="match status" value="1"/>
</dbReference>
<dbReference type="Pfam" id="PF01546">
    <property type="entry name" value="Peptidase_M20"/>
    <property type="match status" value="1"/>
</dbReference>
<keyword evidence="8" id="KW-0482">Metalloprotease</keyword>
<dbReference type="InterPro" id="IPR002933">
    <property type="entry name" value="Peptidase_M20"/>
</dbReference>
<organism evidence="10 11">
    <name type="scientific">Companilactobacillus alimentarius DSM 20249</name>
    <dbReference type="NCBI Taxonomy" id="1423720"/>
    <lineage>
        <taxon>Bacteria</taxon>
        <taxon>Bacillati</taxon>
        <taxon>Bacillota</taxon>
        <taxon>Bacilli</taxon>
        <taxon>Lactobacillales</taxon>
        <taxon>Lactobacillaceae</taxon>
        <taxon>Companilactobacillus</taxon>
    </lineage>
</organism>
<keyword evidence="6" id="KW-0862">Zinc</keyword>
<dbReference type="Proteomes" id="UP000234653">
    <property type="component" value="Chromosome"/>
</dbReference>
<evidence type="ECO:0000256" key="8">
    <source>
        <dbReference type="ARBA" id="ARBA00023049"/>
    </source>
</evidence>
<dbReference type="EMBL" id="CP018867">
    <property type="protein sequence ID" value="AUI70744.1"/>
    <property type="molecule type" value="Genomic_DNA"/>
</dbReference>
<keyword evidence="5" id="KW-0378">Hydrolase</keyword>
<dbReference type="NCBIfam" id="NF005591">
    <property type="entry name" value="PRK07318.1"/>
    <property type="match status" value="1"/>
</dbReference>
<dbReference type="RefSeq" id="WP_057739033.1">
    <property type="nucleotide sequence ID" value="NZ_AZDQ01000036.1"/>
</dbReference>
<dbReference type="AlphaFoldDB" id="A0A2K9HDW0"/>
<proteinExistence type="inferred from homology"/>
<keyword evidence="4" id="KW-0479">Metal-binding</keyword>
<evidence type="ECO:0000256" key="6">
    <source>
        <dbReference type="ARBA" id="ARBA00022833"/>
    </source>
</evidence>
<dbReference type="InterPro" id="IPR010964">
    <property type="entry name" value="M20A_pepV-rel"/>
</dbReference>
<keyword evidence="11" id="KW-1185">Reference proteome</keyword>
<evidence type="ECO:0000256" key="1">
    <source>
        <dbReference type="ARBA" id="ARBA00001947"/>
    </source>
</evidence>